<organism evidence="2 3">
    <name type="scientific">Paenibacillus filicis</name>
    <dbReference type="NCBI Taxonomy" id="669464"/>
    <lineage>
        <taxon>Bacteria</taxon>
        <taxon>Bacillati</taxon>
        <taxon>Bacillota</taxon>
        <taxon>Bacilli</taxon>
        <taxon>Bacillales</taxon>
        <taxon>Paenibacillaceae</taxon>
        <taxon>Paenibacillus</taxon>
    </lineage>
</organism>
<feature type="compositionally biased region" description="Low complexity" evidence="1">
    <location>
        <begin position="87"/>
        <end position="146"/>
    </location>
</feature>
<feature type="region of interest" description="Disordered" evidence="1">
    <location>
        <begin position="1"/>
        <end position="148"/>
    </location>
</feature>
<name>A0ABU9DPY1_9BACL</name>
<gene>
    <name evidence="2" type="ORF">WMW72_20400</name>
</gene>
<accession>A0ABU9DPY1</accession>
<reference evidence="2 3" key="1">
    <citation type="submission" date="2024-04" db="EMBL/GenBank/DDBJ databases">
        <title>draft genome sequnece of Paenibacillus filicis.</title>
        <authorList>
            <person name="Kim D.-U."/>
        </authorList>
    </citation>
    <scope>NUCLEOTIDE SEQUENCE [LARGE SCALE GENOMIC DNA]</scope>
    <source>
        <strain evidence="2 3">KACC14197</strain>
    </source>
</reference>
<proteinExistence type="predicted"/>
<protein>
    <recommendedName>
        <fullName evidence="4">Flagellar hook-length control protein FliK</fullName>
    </recommendedName>
</protein>
<feature type="non-terminal residue" evidence="2">
    <location>
        <position position="1"/>
    </location>
</feature>
<keyword evidence="3" id="KW-1185">Reference proteome</keyword>
<comment type="caution">
    <text evidence="2">The sequence shown here is derived from an EMBL/GenBank/DDBJ whole genome shotgun (WGS) entry which is preliminary data.</text>
</comment>
<evidence type="ECO:0000313" key="2">
    <source>
        <dbReference type="EMBL" id="MEK8130272.1"/>
    </source>
</evidence>
<feature type="compositionally biased region" description="Low complexity" evidence="1">
    <location>
        <begin position="9"/>
        <end position="54"/>
    </location>
</feature>
<dbReference type="Proteomes" id="UP001469365">
    <property type="component" value="Unassembled WGS sequence"/>
</dbReference>
<sequence length="377" mass="37068">AGVVGAGGAPAPQAGSGVASGAPATQAGVVGASGAPAPQAGVVGAGGASAPQAGTVGAGGASAPQAGVVGASGASAPQAGTVGAGGASAPQAGVVGASGASAPQAGSPGPAAGASLPQSPPAASDGAPRATETPAPQAAQTVARPAEPQEHLLGRLMKTIGIEHEHQAVRMLGTEGGNNLLSAGAEKHADSLKSALMQLAQSADAPDDIKQAAQQAVHQITGQQLLLSADRSAIFSHITMFVPIVQSDGTQTAAIHIQSRKGKSGSLDSENCRLVFDLQMKELGNTLVDVKVVNRIVSLHVHNDLPYTQTLLESYRDEIAGGLSSIGYQFISMKVSPYPEKLGDLGDLSAAGGKELPAGAVPGVYAQKPYKGVDIRL</sequence>
<dbReference type="EMBL" id="JBBPCC010000013">
    <property type="protein sequence ID" value="MEK8130272.1"/>
    <property type="molecule type" value="Genomic_DNA"/>
</dbReference>
<evidence type="ECO:0008006" key="4">
    <source>
        <dbReference type="Google" id="ProtNLM"/>
    </source>
</evidence>
<feature type="compositionally biased region" description="Low complexity" evidence="1">
    <location>
        <begin position="61"/>
        <end position="80"/>
    </location>
</feature>
<evidence type="ECO:0000313" key="3">
    <source>
        <dbReference type="Proteomes" id="UP001469365"/>
    </source>
</evidence>
<evidence type="ECO:0000256" key="1">
    <source>
        <dbReference type="SAM" id="MobiDB-lite"/>
    </source>
</evidence>